<proteinExistence type="predicted"/>
<dbReference type="OrthoDB" id="7487162at2759"/>
<evidence type="ECO:0000313" key="2">
    <source>
        <dbReference type="Proteomes" id="UP000838756"/>
    </source>
</evidence>
<comment type="caution">
    <text evidence="1">The sequence shown here is derived from an EMBL/GenBank/DDBJ whole genome shotgun (WGS) entry which is preliminary data.</text>
</comment>
<sequence length="96" mass="11001">MEAIKLNLEFVVGDPRGRFPAPRAGRYEVGESSSKLIAQVDSAFESNSYRRSRVSPRRDRFLISYRCARRPSISGVVDRRLALRPRKRTGYHTAMT</sequence>
<accession>A0A8S4QMV0</accession>
<name>A0A8S4QMV0_9NEOP</name>
<evidence type="ECO:0000313" key="1">
    <source>
        <dbReference type="EMBL" id="CAH2215913.1"/>
    </source>
</evidence>
<protein>
    <submittedName>
        <fullName evidence="1">Jg18115 protein</fullName>
    </submittedName>
</protein>
<dbReference type="EMBL" id="CAKXAJ010013338">
    <property type="protein sequence ID" value="CAH2215913.1"/>
    <property type="molecule type" value="Genomic_DNA"/>
</dbReference>
<reference evidence="1" key="1">
    <citation type="submission" date="2022-03" db="EMBL/GenBank/DDBJ databases">
        <authorList>
            <person name="Lindestad O."/>
        </authorList>
    </citation>
    <scope>NUCLEOTIDE SEQUENCE</scope>
</reference>
<gene>
    <name evidence="1" type="primary">jg18115</name>
    <name evidence="1" type="ORF">PAEG_LOCUS3992</name>
</gene>
<organism evidence="1 2">
    <name type="scientific">Pararge aegeria aegeria</name>
    <dbReference type="NCBI Taxonomy" id="348720"/>
    <lineage>
        <taxon>Eukaryota</taxon>
        <taxon>Metazoa</taxon>
        <taxon>Ecdysozoa</taxon>
        <taxon>Arthropoda</taxon>
        <taxon>Hexapoda</taxon>
        <taxon>Insecta</taxon>
        <taxon>Pterygota</taxon>
        <taxon>Neoptera</taxon>
        <taxon>Endopterygota</taxon>
        <taxon>Lepidoptera</taxon>
        <taxon>Glossata</taxon>
        <taxon>Ditrysia</taxon>
        <taxon>Papilionoidea</taxon>
        <taxon>Nymphalidae</taxon>
        <taxon>Satyrinae</taxon>
        <taxon>Satyrini</taxon>
        <taxon>Parargina</taxon>
        <taxon>Pararge</taxon>
    </lineage>
</organism>
<dbReference type="AlphaFoldDB" id="A0A8S4QMV0"/>
<dbReference type="Proteomes" id="UP000838756">
    <property type="component" value="Unassembled WGS sequence"/>
</dbReference>
<keyword evidence="2" id="KW-1185">Reference proteome</keyword>